<evidence type="ECO:0000313" key="1">
    <source>
        <dbReference type="EMBL" id="GJD44483.1"/>
    </source>
</evidence>
<dbReference type="Proteomes" id="UP001055117">
    <property type="component" value="Unassembled WGS sequence"/>
</dbReference>
<organism evidence="1 2">
    <name type="scientific">Methylobacterium cerastii</name>
    <dbReference type="NCBI Taxonomy" id="932741"/>
    <lineage>
        <taxon>Bacteria</taxon>
        <taxon>Pseudomonadati</taxon>
        <taxon>Pseudomonadota</taxon>
        <taxon>Alphaproteobacteria</taxon>
        <taxon>Hyphomicrobiales</taxon>
        <taxon>Methylobacteriaceae</taxon>
        <taxon>Methylobacterium</taxon>
    </lineage>
</organism>
<reference evidence="1 2" key="1">
    <citation type="journal article" date="2021" name="Front. Microbiol.">
        <title>Comprehensive Comparative Genomics and Phenotyping of Methylobacterium Species.</title>
        <authorList>
            <person name="Alessa O."/>
            <person name="Ogura Y."/>
            <person name="Fujitani Y."/>
            <person name="Takami H."/>
            <person name="Hayashi T."/>
            <person name="Sahin N."/>
            <person name="Tani A."/>
        </authorList>
    </citation>
    <scope>NUCLEOTIDE SEQUENCE [LARGE SCALE GENOMIC DNA]</scope>
    <source>
        <strain evidence="1 2">DSM 23679</strain>
    </source>
</reference>
<gene>
    <name evidence="1" type="ORF">AFCDBAGC_2350</name>
</gene>
<comment type="caution">
    <text evidence="1">The sequence shown here is derived from an EMBL/GenBank/DDBJ whole genome shotgun (WGS) entry which is preliminary data.</text>
</comment>
<name>A0ABQ4QGY4_9HYPH</name>
<protein>
    <submittedName>
        <fullName evidence="1">Uncharacterized protein</fullName>
    </submittedName>
</protein>
<sequence length="69" mass="7277">MQAGGTAFEQVLEASRHHSDAMHGRNSFKIDRPAAFRVTAQALGANAHLGGGFALRACIALLISGETRD</sequence>
<proteinExistence type="predicted"/>
<evidence type="ECO:0000313" key="2">
    <source>
        <dbReference type="Proteomes" id="UP001055117"/>
    </source>
</evidence>
<dbReference type="EMBL" id="BPQG01000033">
    <property type="protein sequence ID" value="GJD44483.1"/>
    <property type="molecule type" value="Genomic_DNA"/>
</dbReference>
<accession>A0ABQ4QGY4</accession>
<keyword evidence="2" id="KW-1185">Reference proteome</keyword>